<evidence type="ECO:0000313" key="3">
    <source>
        <dbReference type="Proteomes" id="UP000284451"/>
    </source>
</evidence>
<dbReference type="Proteomes" id="UP000284451">
    <property type="component" value="Unassembled WGS sequence"/>
</dbReference>
<gene>
    <name evidence="2" type="ORF">D2T29_12365</name>
</gene>
<keyword evidence="1" id="KW-0472">Membrane</keyword>
<accession>A0A443KCL4</accession>
<dbReference type="EMBL" id="SAUY01000015">
    <property type="protein sequence ID" value="RWR30579.1"/>
    <property type="molecule type" value="Genomic_DNA"/>
</dbReference>
<comment type="caution">
    <text evidence="2">The sequence shown here is derived from an EMBL/GenBank/DDBJ whole genome shotgun (WGS) entry which is preliminary data.</text>
</comment>
<dbReference type="AlphaFoldDB" id="A0A443KCL4"/>
<keyword evidence="1" id="KW-1133">Transmembrane helix</keyword>
<reference evidence="2 3" key="1">
    <citation type="submission" date="2019-01" db="EMBL/GenBank/DDBJ databases">
        <title>Sinorhodobacter populi sp. nov. isolated from the symptomatic bark tissue of Populus euramericana canker.</title>
        <authorList>
            <person name="Xu G."/>
        </authorList>
    </citation>
    <scope>NUCLEOTIDE SEQUENCE [LARGE SCALE GENOMIC DNA]</scope>
    <source>
        <strain evidence="2 3">07D10-4-3</strain>
    </source>
</reference>
<protein>
    <recommendedName>
        <fullName evidence="4">NfeD family protein</fullName>
    </recommendedName>
</protein>
<feature type="transmembrane region" description="Helical" evidence="1">
    <location>
        <begin position="12"/>
        <end position="42"/>
    </location>
</feature>
<organism evidence="2 3">
    <name type="scientific">Paenirhodobacter populi</name>
    <dbReference type="NCBI Taxonomy" id="2306993"/>
    <lineage>
        <taxon>Bacteria</taxon>
        <taxon>Pseudomonadati</taxon>
        <taxon>Pseudomonadota</taxon>
        <taxon>Alphaproteobacteria</taxon>
        <taxon>Rhodobacterales</taxon>
        <taxon>Rhodobacter group</taxon>
        <taxon>Paenirhodobacter</taxon>
    </lineage>
</organism>
<keyword evidence="1" id="KW-0812">Transmembrane</keyword>
<proteinExistence type="predicted"/>
<evidence type="ECO:0000256" key="1">
    <source>
        <dbReference type="SAM" id="Phobius"/>
    </source>
</evidence>
<evidence type="ECO:0000313" key="2">
    <source>
        <dbReference type="EMBL" id="RWR30579.1"/>
    </source>
</evidence>
<reference evidence="2 3" key="2">
    <citation type="submission" date="2019-01" db="EMBL/GenBank/DDBJ databases">
        <authorList>
            <person name="Li Y."/>
        </authorList>
    </citation>
    <scope>NUCLEOTIDE SEQUENCE [LARGE SCALE GENOMIC DNA]</scope>
    <source>
        <strain evidence="2 3">07D10-4-3</strain>
    </source>
</reference>
<name>A0A443KCL4_9RHOB</name>
<feature type="transmembrane region" description="Helical" evidence="1">
    <location>
        <begin position="48"/>
        <end position="67"/>
    </location>
</feature>
<evidence type="ECO:0008006" key="4">
    <source>
        <dbReference type="Google" id="ProtNLM"/>
    </source>
</evidence>
<sequence>MAASVVWIVGGVILGIAEIFTSGYILLGFAAGAILTGVLVAVGALPDYGGMTFLVFALLSLAAWLVVRRFWGPRSGDNTFWINRDINDQK</sequence>